<organism evidence="14 15">
    <name type="scientific">Aromatoleum petrolei</name>
    <dbReference type="NCBI Taxonomy" id="76116"/>
    <lineage>
        <taxon>Bacteria</taxon>
        <taxon>Pseudomonadati</taxon>
        <taxon>Pseudomonadota</taxon>
        <taxon>Betaproteobacteria</taxon>
        <taxon>Rhodocyclales</taxon>
        <taxon>Rhodocyclaceae</taxon>
        <taxon>Aromatoleum</taxon>
    </lineage>
</organism>
<dbReference type="NCBIfam" id="NF004970">
    <property type="entry name" value="PRK06333.1"/>
    <property type="match status" value="1"/>
</dbReference>
<dbReference type="Pfam" id="PF00109">
    <property type="entry name" value="ketoacyl-synt"/>
    <property type="match status" value="1"/>
</dbReference>
<evidence type="ECO:0000259" key="13">
    <source>
        <dbReference type="PROSITE" id="PS52004"/>
    </source>
</evidence>
<evidence type="ECO:0000256" key="8">
    <source>
        <dbReference type="ARBA" id="ARBA00023098"/>
    </source>
</evidence>
<keyword evidence="9 11" id="KW-0275">Fatty acid biosynthesis</keyword>
<comment type="catalytic activity">
    <reaction evidence="11">
        <text>a fatty acyl-[ACP] + malonyl-[ACP] + H(+) = a 3-oxoacyl-[ACP] + holo-[ACP] + CO2</text>
        <dbReference type="Rhea" id="RHEA:22836"/>
        <dbReference type="Rhea" id="RHEA-COMP:9623"/>
        <dbReference type="Rhea" id="RHEA-COMP:9685"/>
        <dbReference type="Rhea" id="RHEA-COMP:9916"/>
        <dbReference type="Rhea" id="RHEA-COMP:14125"/>
        <dbReference type="ChEBI" id="CHEBI:15378"/>
        <dbReference type="ChEBI" id="CHEBI:16526"/>
        <dbReference type="ChEBI" id="CHEBI:64479"/>
        <dbReference type="ChEBI" id="CHEBI:78449"/>
        <dbReference type="ChEBI" id="CHEBI:78776"/>
        <dbReference type="ChEBI" id="CHEBI:138651"/>
    </reaction>
</comment>
<gene>
    <name evidence="14" type="primary">fabF</name>
    <name evidence="14" type="ORF">GPA26_12885</name>
</gene>
<dbReference type="SUPFAM" id="SSF53901">
    <property type="entry name" value="Thiolase-like"/>
    <property type="match status" value="2"/>
</dbReference>
<dbReference type="PIRSF" id="PIRSF000447">
    <property type="entry name" value="KAS_II"/>
    <property type="match status" value="1"/>
</dbReference>
<dbReference type="NCBIfam" id="NF005589">
    <property type="entry name" value="PRK07314.1"/>
    <property type="match status" value="1"/>
</dbReference>
<dbReference type="Pfam" id="PF02801">
    <property type="entry name" value="Ketoacyl-synt_C"/>
    <property type="match status" value="1"/>
</dbReference>
<protein>
    <recommendedName>
        <fullName evidence="4 11">3-oxoacyl-[acyl-carrier-protein] synthase 2</fullName>
        <ecNumber evidence="3 11">2.3.1.179</ecNumber>
    </recommendedName>
</protein>
<evidence type="ECO:0000313" key="14">
    <source>
        <dbReference type="EMBL" id="NMF89363.1"/>
    </source>
</evidence>
<dbReference type="PROSITE" id="PS52004">
    <property type="entry name" value="KS3_2"/>
    <property type="match status" value="1"/>
</dbReference>
<evidence type="ECO:0000256" key="9">
    <source>
        <dbReference type="ARBA" id="ARBA00023160"/>
    </source>
</evidence>
<reference evidence="14 15" key="1">
    <citation type="submission" date="2019-12" db="EMBL/GenBank/DDBJ databases">
        <title>Comparative genomics gives insights into the taxonomy of the Azoarcus-Aromatoleum group and reveals separate origins of nif in the plant-associated Azoarcus and non-plant-associated Aromatoleum sub-groups.</title>
        <authorList>
            <person name="Lafos M."/>
            <person name="Maluk M."/>
            <person name="Batista M."/>
            <person name="Junghare M."/>
            <person name="Carmona M."/>
            <person name="Faoro H."/>
            <person name="Cruz L.M."/>
            <person name="Battistoni F."/>
            <person name="De Souza E."/>
            <person name="Pedrosa F."/>
            <person name="Chen W.-M."/>
            <person name="Poole P.S."/>
            <person name="Dixon R.A."/>
            <person name="James E.K."/>
        </authorList>
    </citation>
    <scope>NUCLEOTIDE SEQUENCE [LARGE SCALE GENOMIC DNA]</scope>
    <source>
        <strain evidence="14 15">ToN1</strain>
    </source>
</reference>
<sequence length="437" mass="45044">MAVTGEGGRALRRVVVTGWGLATPLGVGVERTWARLLAGESGIRAIDRFEVADLPSRIAGLLPEGAYADGGFDADEWVPPKDQRKMDRFAMYALCAAEQALQDAGWHPSSQQARERTGVLIGSGIGGLPALAEGALTLERQGARRISPFFIPSALVNLAAGQVGIRHGLQGPTHGVATACASGAHAIGDAARMVMLGDADVMVAGGTEAAVSRLGIAGFCAARALSTGFNDTPQAASRPWDAARDGFVIGEGSGIVVLEDYEHARARGARIHAEVLGYGLSGDGYHIAAPPEDGSGALRAMRAALAWAGVAPEEVDYVNAHATSTPLGDLVELRALREVFGEHATRGGEGGLSVSSTKSAMGHLLGAAGAVEAIVCMLALRDQIVPPTLNLAEPPAEFDGMDFVPGVAKRRTVRTALSNSFGFGGTNAALLFGAVKD</sequence>
<comment type="caution">
    <text evidence="14">The sequence shown here is derived from an EMBL/GenBank/DDBJ whole genome shotgun (WGS) entry which is preliminary data.</text>
</comment>
<proteinExistence type="inferred from homology"/>
<keyword evidence="8" id="KW-0443">Lipid metabolism</keyword>
<dbReference type="InterPro" id="IPR014031">
    <property type="entry name" value="Ketoacyl_synth_C"/>
</dbReference>
<dbReference type="InterPro" id="IPR017568">
    <property type="entry name" value="3-oxoacyl-ACP_synth-2"/>
</dbReference>
<keyword evidence="15" id="KW-1185">Reference proteome</keyword>
<dbReference type="EMBL" id="WTVR01000023">
    <property type="protein sequence ID" value="NMF89363.1"/>
    <property type="molecule type" value="Genomic_DNA"/>
</dbReference>
<comment type="function">
    <text evidence="11">Involved in the type II fatty acid elongation cycle. Catalyzes the elongation of a wide range of acyl-ACP by the addition of two carbons from malonyl-ACP to an acyl acceptor. Can efficiently catalyze the conversion of palmitoleoyl-ACP (cis-hexadec-9-enoyl-ACP) to cis-vaccenoyl-ACP (cis-octadec-11-enoyl-ACP), an essential step in the thermal regulation of fatty acid composition.</text>
</comment>
<name>A0ABX1MN37_9RHOO</name>
<dbReference type="Proteomes" id="UP000652074">
    <property type="component" value="Unassembled WGS sequence"/>
</dbReference>
<accession>A0ABX1MN37</accession>
<dbReference type="InterPro" id="IPR014030">
    <property type="entry name" value="Ketoacyl_synth_N"/>
</dbReference>
<keyword evidence="5 11" id="KW-0444">Lipid biosynthesis</keyword>
<keyword evidence="7" id="KW-0276">Fatty acid metabolism</keyword>
<dbReference type="InterPro" id="IPR020841">
    <property type="entry name" value="PKS_Beta-ketoAc_synthase_dom"/>
</dbReference>
<evidence type="ECO:0000256" key="2">
    <source>
        <dbReference type="ARBA" id="ARBA00008467"/>
    </source>
</evidence>
<evidence type="ECO:0000256" key="4">
    <source>
        <dbReference type="ARBA" id="ARBA00014657"/>
    </source>
</evidence>
<evidence type="ECO:0000256" key="5">
    <source>
        <dbReference type="ARBA" id="ARBA00022516"/>
    </source>
</evidence>
<evidence type="ECO:0000256" key="12">
    <source>
        <dbReference type="RuleBase" id="RU003694"/>
    </source>
</evidence>
<keyword evidence="10 11" id="KW-0012">Acyltransferase</keyword>
<dbReference type="GO" id="GO:0004315">
    <property type="term" value="F:3-oxoacyl-[acyl-carrier-protein] synthase activity"/>
    <property type="evidence" value="ECO:0007669"/>
    <property type="project" value="UniProtKB-EC"/>
</dbReference>
<evidence type="ECO:0000256" key="7">
    <source>
        <dbReference type="ARBA" id="ARBA00022832"/>
    </source>
</evidence>
<comment type="pathway">
    <text evidence="1 11">Lipid metabolism; fatty acid biosynthesis.</text>
</comment>
<evidence type="ECO:0000256" key="1">
    <source>
        <dbReference type="ARBA" id="ARBA00005194"/>
    </source>
</evidence>
<dbReference type="PANTHER" id="PTHR11712:SF336">
    <property type="entry name" value="3-OXOACYL-[ACYL-CARRIER-PROTEIN] SYNTHASE, MITOCHONDRIAL"/>
    <property type="match status" value="1"/>
</dbReference>
<dbReference type="InterPro" id="IPR018201">
    <property type="entry name" value="Ketoacyl_synth_AS"/>
</dbReference>
<keyword evidence="6 11" id="KW-0808">Transferase</keyword>
<comment type="similarity">
    <text evidence="2 11 12">Belongs to the thiolase-like superfamily. Beta-ketoacyl-ACP synthases family.</text>
</comment>
<dbReference type="PANTHER" id="PTHR11712">
    <property type="entry name" value="POLYKETIDE SYNTHASE-RELATED"/>
    <property type="match status" value="1"/>
</dbReference>
<dbReference type="CDD" id="cd00834">
    <property type="entry name" value="KAS_I_II"/>
    <property type="match status" value="1"/>
</dbReference>
<dbReference type="InterPro" id="IPR000794">
    <property type="entry name" value="Beta-ketoacyl_synthase"/>
</dbReference>
<dbReference type="RefSeq" id="WP_210147928.1">
    <property type="nucleotide sequence ID" value="NZ_CP059560.1"/>
</dbReference>
<evidence type="ECO:0000256" key="11">
    <source>
        <dbReference type="PIRNR" id="PIRNR000447"/>
    </source>
</evidence>
<evidence type="ECO:0000256" key="6">
    <source>
        <dbReference type="ARBA" id="ARBA00022679"/>
    </source>
</evidence>
<comment type="catalytic activity">
    <reaction evidence="11">
        <text>(9Z)-hexadecenoyl-[ACP] + malonyl-[ACP] + H(+) = 3-oxo-(11Z)-octadecenoyl-[ACP] + holo-[ACP] + CO2</text>
        <dbReference type="Rhea" id="RHEA:55040"/>
        <dbReference type="Rhea" id="RHEA-COMP:9623"/>
        <dbReference type="Rhea" id="RHEA-COMP:9685"/>
        <dbReference type="Rhea" id="RHEA-COMP:10800"/>
        <dbReference type="Rhea" id="RHEA-COMP:14074"/>
        <dbReference type="ChEBI" id="CHEBI:15378"/>
        <dbReference type="ChEBI" id="CHEBI:16526"/>
        <dbReference type="ChEBI" id="CHEBI:64479"/>
        <dbReference type="ChEBI" id="CHEBI:78449"/>
        <dbReference type="ChEBI" id="CHEBI:83989"/>
        <dbReference type="ChEBI" id="CHEBI:138538"/>
        <dbReference type="EC" id="2.3.1.179"/>
    </reaction>
</comment>
<dbReference type="SMART" id="SM00825">
    <property type="entry name" value="PKS_KS"/>
    <property type="match status" value="1"/>
</dbReference>
<dbReference type="Gene3D" id="3.40.47.10">
    <property type="match status" value="1"/>
</dbReference>
<feature type="domain" description="Ketosynthase family 3 (KS3)" evidence="13">
    <location>
        <begin position="11"/>
        <end position="434"/>
    </location>
</feature>
<evidence type="ECO:0000313" key="15">
    <source>
        <dbReference type="Proteomes" id="UP000652074"/>
    </source>
</evidence>
<evidence type="ECO:0000256" key="3">
    <source>
        <dbReference type="ARBA" id="ARBA00012356"/>
    </source>
</evidence>
<dbReference type="PROSITE" id="PS00606">
    <property type="entry name" value="KS3_1"/>
    <property type="match status" value="1"/>
</dbReference>
<dbReference type="InterPro" id="IPR016039">
    <property type="entry name" value="Thiolase-like"/>
</dbReference>
<dbReference type="NCBIfam" id="TIGR03150">
    <property type="entry name" value="fabF"/>
    <property type="match status" value="1"/>
</dbReference>
<evidence type="ECO:0000256" key="10">
    <source>
        <dbReference type="ARBA" id="ARBA00023315"/>
    </source>
</evidence>
<dbReference type="EC" id="2.3.1.179" evidence="3 11"/>